<feature type="compositionally biased region" description="Polar residues" evidence="1">
    <location>
        <begin position="327"/>
        <end position="342"/>
    </location>
</feature>
<feature type="compositionally biased region" description="Polar residues" evidence="1">
    <location>
        <begin position="264"/>
        <end position="279"/>
    </location>
</feature>
<dbReference type="EMBL" id="JAZHXJ010000412">
    <property type="protein sequence ID" value="KAL1861680.1"/>
    <property type="molecule type" value="Genomic_DNA"/>
</dbReference>
<name>A0ABR3WHE1_9PEZI</name>
<feature type="compositionally biased region" description="Gly residues" evidence="1">
    <location>
        <begin position="351"/>
        <end position="368"/>
    </location>
</feature>
<proteinExistence type="predicted"/>
<protein>
    <submittedName>
        <fullName evidence="2">Uncharacterized protein</fullName>
    </submittedName>
</protein>
<organism evidence="2 3">
    <name type="scientific">Phialemonium thermophilum</name>
    <dbReference type="NCBI Taxonomy" id="223376"/>
    <lineage>
        <taxon>Eukaryota</taxon>
        <taxon>Fungi</taxon>
        <taxon>Dikarya</taxon>
        <taxon>Ascomycota</taxon>
        <taxon>Pezizomycotina</taxon>
        <taxon>Sordariomycetes</taxon>
        <taxon>Sordariomycetidae</taxon>
        <taxon>Cephalothecales</taxon>
        <taxon>Cephalothecaceae</taxon>
        <taxon>Phialemonium</taxon>
    </lineage>
</organism>
<feature type="compositionally biased region" description="Basic and acidic residues" evidence="1">
    <location>
        <begin position="406"/>
        <end position="417"/>
    </location>
</feature>
<accession>A0ABR3WHE1</accession>
<sequence>MTVPRRYTREQILFLLQYRCPPKGSSLARLSRDDIVRLFKARYPDMEFGISQLKYIFSTYSNEPDFGNRALNQVHQKRPAEGETSSQEGVQEKKAKTRRTGPAATEGPRAGAAALRPVMPAAPAPTTSAMGSTPSYFAQRPTMPHGYDADDHQHPEGHSCVNRPGWQSRVPASATHDNVTQDLPRQAELQGAHVVAADCPASPPPVLVERYLRDVRRPVQPAEPAWEEDAHDSCPIGTRHRHHADGSVTFESLASVLSFWKPTRSQMPSDNGGPTSYGSQGIVPETLRPSPVVGGPVGGGVAGRANATEGLSMAQIGGRQRLAGDWGQQNAPRSSVPQSAPLTSPRRVGGTYVGGSGASQVQGGGGSAGPTHFHGRLLGPPQGLDDDISGLADLLWDQNTQGRGEGGNEKGKDGGQE</sequence>
<evidence type="ECO:0000256" key="1">
    <source>
        <dbReference type="SAM" id="MobiDB-lite"/>
    </source>
</evidence>
<reference evidence="2 3" key="1">
    <citation type="journal article" date="2024" name="Commun. Biol.">
        <title>Comparative genomic analysis of thermophilic fungi reveals convergent evolutionary adaptations and gene losses.</title>
        <authorList>
            <person name="Steindorff A.S."/>
            <person name="Aguilar-Pontes M.V."/>
            <person name="Robinson A.J."/>
            <person name="Andreopoulos B."/>
            <person name="LaButti K."/>
            <person name="Kuo A."/>
            <person name="Mondo S."/>
            <person name="Riley R."/>
            <person name="Otillar R."/>
            <person name="Haridas S."/>
            <person name="Lipzen A."/>
            <person name="Grimwood J."/>
            <person name="Schmutz J."/>
            <person name="Clum A."/>
            <person name="Reid I.D."/>
            <person name="Moisan M.C."/>
            <person name="Butler G."/>
            <person name="Nguyen T.T.M."/>
            <person name="Dewar K."/>
            <person name="Conant G."/>
            <person name="Drula E."/>
            <person name="Henrissat B."/>
            <person name="Hansel C."/>
            <person name="Singer S."/>
            <person name="Hutchinson M.I."/>
            <person name="de Vries R.P."/>
            <person name="Natvig D.O."/>
            <person name="Powell A.J."/>
            <person name="Tsang A."/>
            <person name="Grigoriev I.V."/>
        </authorList>
    </citation>
    <scope>NUCLEOTIDE SEQUENCE [LARGE SCALE GENOMIC DNA]</scope>
    <source>
        <strain evidence="2 3">ATCC 24622</strain>
    </source>
</reference>
<dbReference type="Proteomes" id="UP001586593">
    <property type="component" value="Unassembled WGS sequence"/>
</dbReference>
<feature type="compositionally biased region" description="Low complexity" evidence="1">
    <location>
        <begin position="100"/>
        <end position="132"/>
    </location>
</feature>
<comment type="caution">
    <text evidence="2">The sequence shown here is derived from an EMBL/GenBank/DDBJ whole genome shotgun (WGS) entry which is preliminary data.</text>
</comment>
<gene>
    <name evidence="2" type="ORF">VTK73DRAFT_6976</name>
</gene>
<evidence type="ECO:0000313" key="2">
    <source>
        <dbReference type="EMBL" id="KAL1861680.1"/>
    </source>
</evidence>
<feature type="region of interest" description="Disordered" evidence="1">
    <location>
        <begin position="75"/>
        <end position="132"/>
    </location>
</feature>
<feature type="region of interest" description="Disordered" evidence="1">
    <location>
        <begin position="324"/>
        <end position="417"/>
    </location>
</feature>
<evidence type="ECO:0000313" key="3">
    <source>
        <dbReference type="Proteomes" id="UP001586593"/>
    </source>
</evidence>
<keyword evidence="3" id="KW-1185">Reference proteome</keyword>
<feature type="region of interest" description="Disordered" evidence="1">
    <location>
        <begin position="264"/>
        <end position="301"/>
    </location>
</feature>